<dbReference type="EMBL" id="AZFK01000087">
    <property type="protein sequence ID" value="KRL87826.1"/>
    <property type="molecule type" value="Genomic_DNA"/>
</dbReference>
<proteinExistence type="predicted"/>
<evidence type="ECO:0000313" key="2">
    <source>
        <dbReference type="Proteomes" id="UP000050816"/>
    </source>
</evidence>
<dbReference type="Proteomes" id="UP000050816">
    <property type="component" value="Unassembled WGS sequence"/>
</dbReference>
<gene>
    <name evidence="1" type="ORF">FC43_GL000932</name>
</gene>
<accession>A0A0R1UAK3</accession>
<dbReference type="PATRIC" id="fig|1423760.3.peg.963"/>
<evidence type="ECO:0008006" key="3">
    <source>
        <dbReference type="Google" id="ProtNLM"/>
    </source>
</evidence>
<dbReference type="AlphaFoldDB" id="A0A0R1UAK3"/>
<dbReference type="RefSeq" id="WP_056955594.1">
    <property type="nucleotide sequence ID" value="NZ_AZFK01000087.1"/>
</dbReference>
<name>A0A0R1UAK3_9LACO</name>
<protein>
    <recommendedName>
        <fullName evidence="3">IrrE N-terminal-like domain-containing protein</fullName>
    </recommendedName>
</protein>
<evidence type="ECO:0000313" key="1">
    <source>
        <dbReference type="EMBL" id="KRL87826.1"/>
    </source>
</evidence>
<organism evidence="1 2">
    <name type="scientific">Limosilactobacillus ingluviei DSM 15946</name>
    <dbReference type="NCBI Taxonomy" id="1423760"/>
    <lineage>
        <taxon>Bacteria</taxon>
        <taxon>Bacillati</taxon>
        <taxon>Bacillota</taxon>
        <taxon>Bacilli</taxon>
        <taxon>Lactobacillales</taxon>
        <taxon>Lactobacillaceae</taxon>
        <taxon>Limosilactobacillus</taxon>
    </lineage>
</organism>
<comment type="caution">
    <text evidence="1">The sequence shown here is derived from an EMBL/GenBank/DDBJ whole genome shotgun (WGS) entry which is preliminary data.</text>
</comment>
<reference evidence="1 2" key="1">
    <citation type="journal article" date="2015" name="Genome Announc.">
        <title>Expanding the biotechnology potential of lactobacilli through comparative genomics of 213 strains and associated genera.</title>
        <authorList>
            <person name="Sun Z."/>
            <person name="Harris H.M."/>
            <person name="McCann A."/>
            <person name="Guo C."/>
            <person name="Argimon S."/>
            <person name="Zhang W."/>
            <person name="Yang X."/>
            <person name="Jeffery I.B."/>
            <person name="Cooney J.C."/>
            <person name="Kagawa T.F."/>
            <person name="Liu W."/>
            <person name="Song Y."/>
            <person name="Salvetti E."/>
            <person name="Wrobel A."/>
            <person name="Rasinkangas P."/>
            <person name="Parkhill J."/>
            <person name="Rea M.C."/>
            <person name="O'Sullivan O."/>
            <person name="Ritari J."/>
            <person name="Douillard F.P."/>
            <person name="Paul Ross R."/>
            <person name="Yang R."/>
            <person name="Briner A.E."/>
            <person name="Felis G.E."/>
            <person name="de Vos W.M."/>
            <person name="Barrangou R."/>
            <person name="Klaenhammer T.R."/>
            <person name="Caufield P.W."/>
            <person name="Cui Y."/>
            <person name="Zhang H."/>
            <person name="O'Toole P.W."/>
        </authorList>
    </citation>
    <scope>NUCLEOTIDE SEQUENCE [LARGE SCALE GENOMIC DNA]</scope>
    <source>
        <strain evidence="1 2">DSM 15946</strain>
    </source>
</reference>
<sequence>MTDLEKLEDQYPELRFWSIDVPNPHFHGQIDGHDVYVNANDDDLTQLKTVLHEIYHHEVDYGDLSDCRKTTTLREEGYANRYAERRMMMV</sequence>